<evidence type="ECO:0000256" key="1">
    <source>
        <dbReference type="SAM" id="MobiDB-lite"/>
    </source>
</evidence>
<sequence>MTSGSAPTPSPSPKNEAEYARKLALAILSTLESKGFLTKIDVDTILAVAHRAALQGESATGTEPAGGAGGTAADGAPASQPPASQPPASQPPASQPLADQPLAATPAPASRPHAPARTVLDAPVEVKRPLGPAVLGTRWVKPDAAVTPVRTETEDLVHEAGAVKIVAQGTSEVAAPRRLLAPPIVTAGKEKEGAAEAPEPPIVLGDDVAGQPDGGPEQVAAQEAVDAPDPAPQETKGEGHDARKGSVPVVIDFEMD</sequence>
<organism evidence="2 3">
    <name type="scientific">Deinococcus antarcticus</name>
    <dbReference type="NCBI Taxonomy" id="1298767"/>
    <lineage>
        <taxon>Bacteria</taxon>
        <taxon>Thermotogati</taxon>
        <taxon>Deinococcota</taxon>
        <taxon>Deinococci</taxon>
        <taxon>Deinococcales</taxon>
        <taxon>Deinococcaceae</taxon>
        <taxon>Deinococcus</taxon>
    </lineage>
</organism>
<evidence type="ECO:0000313" key="3">
    <source>
        <dbReference type="Proteomes" id="UP001595748"/>
    </source>
</evidence>
<feature type="compositionally biased region" description="Pro residues" evidence="1">
    <location>
        <begin position="79"/>
        <end position="94"/>
    </location>
</feature>
<comment type="caution">
    <text evidence="2">The sequence shown here is derived from an EMBL/GenBank/DDBJ whole genome shotgun (WGS) entry which is preliminary data.</text>
</comment>
<gene>
    <name evidence="2" type="ORF">ACFOPQ_13390</name>
</gene>
<keyword evidence="3" id="KW-1185">Reference proteome</keyword>
<feature type="compositionally biased region" description="Low complexity" evidence="1">
    <location>
        <begin position="95"/>
        <end position="118"/>
    </location>
</feature>
<accession>A0ABV8A9H6</accession>
<feature type="region of interest" description="Disordered" evidence="1">
    <location>
        <begin position="57"/>
        <end position="126"/>
    </location>
</feature>
<feature type="compositionally biased region" description="Basic and acidic residues" evidence="1">
    <location>
        <begin position="235"/>
        <end position="244"/>
    </location>
</feature>
<reference evidence="3" key="1">
    <citation type="journal article" date="2019" name="Int. J. Syst. Evol. Microbiol.">
        <title>The Global Catalogue of Microorganisms (GCM) 10K type strain sequencing project: providing services to taxonomists for standard genome sequencing and annotation.</title>
        <authorList>
            <consortium name="The Broad Institute Genomics Platform"/>
            <consortium name="The Broad Institute Genome Sequencing Center for Infectious Disease"/>
            <person name="Wu L."/>
            <person name="Ma J."/>
        </authorList>
    </citation>
    <scope>NUCLEOTIDE SEQUENCE [LARGE SCALE GENOMIC DNA]</scope>
    <source>
        <strain evidence="3">CCTCC AB 2013263</strain>
    </source>
</reference>
<evidence type="ECO:0000313" key="2">
    <source>
        <dbReference type="EMBL" id="MFC3861755.1"/>
    </source>
</evidence>
<dbReference type="RefSeq" id="WP_380078966.1">
    <property type="nucleotide sequence ID" value="NZ_JBHRZF010000157.1"/>
</dbReference>
<name>A0ABV8A9H6_9DEIO</name>
<dbReference type="Proteomes" id="UP001595748">
    <property type="component" value="Unassembled WGS sequence"/>
</dbReference>
<dbReference type="EMBL" id="JBHRZF010000157">
    <property type="protein sequence ID" value="MFC3861755.1"/>
    <property type="molecule type" value="Genomic_DNA"/>
</dbReference>
<feature type="region of interest" description="Disordered" evidence="1">
    <location>
        <begin position="189"/>
        <end position="256"/>
    </location>
</feature>
<proteinExistence type="predicted"/>
<protein>
    <submittedName>
        <fullName evidence="2">Uncharacterized protein</fullName>
    </submittedName>
</protein>